<keyword evidence="1" id="KW-1133">Transmembrane helix</keyword>
<accession>A0A0H5RA03</accession>
<feature type="non-terminal residue" evidence="2">
    <location>
        <position position="1"/>
    </location>
</feature>
<dbReference type="EMBL" id="HACM01010065">
    <property type="protein sequence ID" value="CRZ10507.1"/>
    <property type="molecule type" value="Transcribed_RNA"/>
</dbReference>
<feature type="transmembrane region" description="Helical" evidence="1">
    <location>
        <begin position="203"/>
        <end position="224"/>
    </location>
</feature>
<reference evidence="2" key="1">
    <citation type="submission" date="2015-04" db="EMBL/GenBank/DDBJ databases">
        <title>The genome sequence of the plant pathogenic Rhizarian Plasmodiophora brassicae reveals insights in its biotrophic life cycle and the origin of chitin synthesis.</title>
        <authorList>
            <person name="Schwelm A."/>
            <person name="Fogelqvist J."/>
            <person name="Knaust A."/>
            <person name="Julke S."/>
            <person name="Lilja T."/>
            <person name="Dhandapani V."/>
            <person name="Bonilla-Rosso G."/>
            <person name="Karlsson M."/>
            <person name="Shevchenko A."/>
            <person name="Choi S.R."/>
            <person name="Kim H.G."/>
            <person name="Park J.Y."/>
            <person name="Lim Y.P."/>
            <person name="Ludwig-Muller J."/>
            <person name="Dixelius C."/>
        </authorList>
    </citation>
    <scope>NUCLEOTIDE SEQUENCE</scope>
    <source>
        <tissue evidence="2">Potato root galls</tissue>
    </source>
</reference>
<evidence type="ECO:0000256" key="1">
    <source>
        <dbReference type="SAM" id="Phobius"/>
    </source>
</evidence>
<evidence type="ECO:0000313" key="2">
    <source>
        <dbReference type="EMBL" id="CRZ10507.1"/>
    </source>
</evidence>
<proteinExistence type="predicted"/>
<sequence>FFCTGPPSTNGRPRRGLTISQNRPNCLHPVFREMSVKWLIVAVAVLTASLHAASPKVGKETVSALHHPMNLASSGQHQHLVQWTGSVSSTDLELDPTARGSSRSHNQAHFIRHTVINVLFMFMLVASTISWGLLPIRWGHQGSELRAMVSAASAAPPQSHLDTSPLSDHVCRVRMQKWVALLINGLLSPIAFVELYMRGGAAQVIAALKLWTLLVCSVLEIGATLHDRFGQNSPNFCFKAFLIVFSSCEGALWISSEVGIALNGVVSSQGCKFA</sequence>
<keyword evidence="1" id="KW-0812">Transmembrane</keyword>
<organism evidence="2">
    <name type="scientific">Spongospora subterranea</name>
    <dbReference type="NCBI Taxonomy" id="70186"/>
    <lineage>
        <taxon>Eukaryota</taxon>
        <taxon>Sar</taxon>
        <taxon>Rhizaria</taxon>
        <taxon>Endomyxa</taxon>
        <taxon>Phytomyxea</taxon>
        <taxon>Plasmodiophorida</taxon>
        <taxon>Plasmodiophoridae</taxon>
        <taxon>Spongospora</taxon>
    </lineage>
</organism>
<protein>
    <submittedName>
        <fullName evidence="2">Uncharacterized protein</fullName>
    </submittedName>
</protein>
<keyword evidence="1" id="KW-0472">Membrane</keyword>
<feature type="transmembrane region" description="Helical" evidence="1">
    <location>
        <begin position="178"/>
        <end position="197"/>
    </location>
</feature>
<feature type="transmembrane region" description="Helical" evidence="1">
    <location>
        <begin position="115"/>
        <end position="136"/>
    </location>
</feature>
<dbReference type="AlphaFoldDB" id="A0A0H5RA03"/>
<name>A0A0H5RA03_9EUKA</name>